<evidence type="ECO:0000313" key="16">
    <source>
        <dbReference type="Proteomes" id="UP000243719"/>
    </source>
</evidence>
<comment type="function">
    <text evidence="13">The RuvA-RuvB-RuvC complex processes Holliday junction (HJ) DNA during genetic recombination and DNA repair. Endonuclease that resolves HJ intermediates. Cleaves cruciform DNA by making single-stranded nicks across the HJ at symmetrical positions within the homologous arms, yielding a 5'-phosphate and a 3'-hydroxyl group; requires a central core of homology in the junction. The consensus cleavage sequence is 5'-(A/T)TT(C/G)-3'. Cleavage occurs on the 3'-side of the TT dinucleotide at the point of strand exchange. HJ branch migration catalyzed by RuvA-RuvB allows RuvC to scan DNA until it finds its consensus sequence, where it cleaves and resolves the cruciform DNA.</text>
</comment>
<evidence type="ECO:0000256" key="11">
    <source>
        <dbReference type="ARBA" id="ARBA00023204"/>
    </source>
</evidence>
<evidence type="ECO:0000256" key="9">
    <source>
        <dbReference type="ARBA" id="ARBA00023125"/>
    </source>
</evidence>
<feature type="active site" evidence="13">
    <location>
        <position position="22"/>
    </location>
</feature>
<dbReference type="EC" id="3.1.21.10" evidence="13 14"/>
<dbReference type="GO" id="GO:0005737">
    <property type="term" value="C:cytoplasm"/>
    <property type="evidence" value="ECO:0007669"/>
    <property type="project" value="UniProtKB-SubCell"/>
</dbReference>
<keyword evidence="4 13" id="KW-0479">Metal-binding</keyword>
<dbReference type="NCBIfam" id="TIGR00228">
    <property type="entry name" value="ruvC"/>
    <property type="match status" value="1"/>
</dbReference>
<sequence>MRLNPSPSPSAVAAPVRIIGIDPGLRVTGFGVIDKQGQQLAYVASGVIRSGDGDLPTRLGVLYRGIRTLLDEHRPDMAAIEQVFVNVNPQSTLLLGQARGAALCALVSAEIPISEYTPMQLKQAVVGTGRAGKEQVQAMVTRLLRLNGMPSTDAADALGVAICHAHGGTMLGALGEAAGPLAARRAVRVRRGRLIG</sequence>
<dbReference type="GO" id="GO:0006310">
    <property type="term" value="P:DNA recombination"/>
    <property type="evidence" value="ECO:0007669"/>
    <property type="project" value="UniProtKB-UniRule"/>
</dbReference>
<dbReference type="PRINTS" id="PR00696">
    <property type="entry name" value="RSOLVASERUVC"/>
</dbReference>
<gene>
    <name evidence="13" type="primary">ruvC</name>
    <name evidence="15" type="ORF">SAMN05216551_104177</name>
</gene>
<accession>A0A1H2PNA2</accession>
<evidence type="ECO:0000256" key="8">
    <source>
        <dbReference type="ARBA" id="ARBA00022842"/>
    </source>
</evidence>
<evidence type="ECO:0000256" key="6">
    <source>
        <dbReference type="ARBA" id="ARBA00022763"/>
    </source>
</evidence>
<name>A0A1H2PNA2_9BURK</name>
<dbReference type="GO" id="GO:0008821">
    <property type="term" value="F:crossover junction DNA endonuclease activity"/>
    <property type="evidence" value="ECO:0007669"/>
    <property type="project" value="UniProtKB-UniRule"/>
</dbReference>
<comment type="cofactor">
    <cofactor evidence="13">
        <name>Mg(2+)</name>
        <dbReference type="ChEBI" id="CHEBI:18420"/>
    </cofactor>
    <text evidence="13">Binds 2 Mg(2+) ion per subunit.</text>
</comment>
<feature type="binding site" evidence="13">
    <location>
        <position position="22"/>
    </location>
    <ligand>
        <name>Mg(2+)</name>
        <dbReference type="ChEBI" id="CHEBI:18420"/>
        <label>1</label>
    </ligand>
</feature>
<dbReference type="InterPro" id="IPR012337">
    <property type="entry name" value="RNaseH-like_sf"/>
</dbReference>
<keyword evidence="5 13" id="KW-0255">Endonuclease</keyword>
<comment type="subunit">
    <text evidence="13">Homodimer which binds Holliday junction (HJ) DNA. The HJ becomes 2-fold symmetrical on binding to RuvC with unstacked arms; it has a different conformation from HJ DNA in complex with RuvA. In the full resolvosome a probable DNA-RuvA(4)-RuvB(12)-RuvC(2) complex forms which resolves the HJ.</text>
</comment>
<dbReference type="GO" id="GO:0003677">
    <property type="term" value="F:DNA binding"/>
    <property type="evidence" value="ECO:0007669"/>
    <property type="project" value="UniProtKB-KW"/>
</dbReference>
<comment type="similarity">
    <text evidence="1 13">Belongs to the RuvC family.</text>
</comment>
<comment type="subcellular location">
    <subcellularLocation>
        <location evidence="13">Cytoplasm</location>
    </subcellularLocation>
</comment>
<dbReference type="AlphaFoldDB" id="A0A1H2PNA2"/>
<keyword evidence="9 13" id="KW-0238">DNA-binding</keyword>
<comment type="catalytic activity">
    <reaction evidence="12 13">
        <text>Endonucleolytic cleavage at a junction such as a reciprocal single-stranded crossover between two homologous DNA duplexes (Holliday junction).</text>
        <dbReference type="EC" id="3.1.21.10"/>
    </reaction>
</comment>
<dbReference type="Pfam" id="PF02075">
    <property type="entry name" value="RuvC"/>
    <property type="match status" value="1"/>
</dbReference>
<evidence type="ECO:0000256" key="3">
    <source>
        <dbReference type="ARBA" id="ARBA00022722"/>
    </source>
</evidence>
<dbReference type="InterPro" id="IPR036397">
    <property type="entry name" value="RNaseH_sf"/>
</dbReference>
<dbReference type="CDD" id="cd16962">
    <property type="entry name" value="RuvC"/>
    <property type="match status" value="1"/>
</dbReference>
<evidence type="ECO:0000256" key="4">
    <source>
        <dbReference type="ARBA" id="ARBA00022723"/>
    </source>
</evidence>
<dbReference type="GO" id="GO:0006281">
    <property type="term" value="P:DNA repair"/>
    <property type="evidence" value="ECO:0007669"/>
    <property type="project" value="UniProtKB-UniRule"/>
</dbReference>
<keyword evidence="6 13" id="KW-0227">DNA damage</keyword>
<dbReference type="GO" id="GO:0048476">
    <property type="term" value="C:Holliday junction resolvase complex"/>
    <property type="evidence" value="ECO:0007669"/>
    <property type="project" value="UniProtKB-UniRule"/>
</dbReference>
<evidence type="ECO:0000256" key="14">
    <source>
        <dbReference type="NCBIfam" id="TIGR00228"/>
    </source>
</evidence>
<evidence type="ECO:0000256" key="12">
    <source>
        <dbReference type="ARBA" id="ARBA00029354"/>
    </source>
</evidence>
<dbReference type="InterPro" id="IPR002176">
    <property type="entry name" value="X-over_junc_endoDNase_RuvC"/>
</dbReference>
<organism evidence="15 16">
    <name type="scientific">Chitinasiproducens palmae</name>
    <dbReference type="NCBI Taxonomy" id="1770053"/>
    <lineage>
        <taxon>Bacteria</taxon>
        <taxon>Pseudomonadati</taxon>
        <taxon>Pseudomonadota</taxon>
        <taxon>Betaproteobacteria</taxon>
        <taxon>Burkholderiales</taxon>
        <taxon>Burkholderiaceae</taxon>
        <taxon>Chitinasiproducens</taxon>
    </lineage>
</organism>
<evidence type="ECO:0000256" key="7">
    <source>
        <dbReference type="ARBA" id="ARBA00022801"/>
    </source>
</evidence>
<keyword evidence="7 13" id="KW-0378">Hydrolase</keyword>
<dbReference type="FunFam" id="3.30.420.10:FF:000002">
    <property type="entry name" value="Crossover junction endodeoxyribonuclease RuvC"/>
    <property type="match status" value="1"/>
</dbReference>
<dbReference type="PANTHER" id="PTHR30194">
    <property type="entry name" value="CROSSOVER JUNCTION ENDODEOXYRIBONUCLEASE RUVC"/>
    <property type="match status" value="1"/>
</dbReference>
<dbReference type="GO" id="GO:0000287">
    <property type="term" value="F:magnesium ion binding"/>
    <property type="evidence" value="ECO:0007669"/>
    <property type="project" value="UniProtKB-UniRule"/>
</dbReference>
<evidence type="ECO:0000256" key="13">
    <source>
        <dbReference type="HAMAP-Rule" id="MF_00034"/>
    </source>
</evidence>
<evidence type="ECO:0000256" key="10">
    <source>
        <dbReference type="ARBA" id="ARBA00023172"/>
    </source>
</evidence>
<keyword evidence="11 13" id="KW-0234">DNA repair</keyword>
<keyword evidence="3 13" id="KW-0540">Nuclease</keyword>
<keyword evidence="8 13" id="KW-0460">Magnesium</keyword>
<keyword evidence="16" id="KW-1185">Reference proteome</keyword>
<feature type="binding site" evidence="13">
    <location>
        <position position="153"/>
    </location>
    <ligand>
        <name>Mg(2+)</name>
        <dbReference type="ChEBI" id="CHEBI:18420"/>
        <label>1</label>
    </ligand>
</feature>
<keyword evidence="2 13" id="KW-0963">Cytoplasm</keyword>
<feature type="active site" evidence="13">
    <location>
        <position position="81"/>
    </location>
</feature>
<dbReference type="Proteomes" id="UP000243719">
    <property type="component" value="Unassembled WGS sequence"/>
</dbReference>
<dbReference type="PROSITE" id="PS01321">
    <property type="entry name" value="RUVC"/>
    <property type="match status" value="1"/>
</dbReference>
<dbReference type="SUPFAM" id="SSF53098">
    <property type="entry name" value="Ribonuclease H-like"/>
    <property type="match status" value="1"/>
</dbReference>
<dbReference type="STRING" id="1770053.SAMN05216551_104177"/>
<evidence type="ECO:0000256" key="5">
    <source>
        <dbReference type="ARBA" id="ARBA00022759"/>
    </source>
</evidence>
<reference evidence="16" key="1">
    <citation type="submission" date="2016-09" db="EMBL/GenBank/DDBJ databases">
        <authorList>
            <person name="Varghese N."/>
            <person name="Submissions S."/>
        </authorList>
    </citation>
    <scope>NUCLEOTIDE SEQUENCE [LARGE SCALE GENOMIC DNA]</scope>
    <source>
        <strain evidence="16">JS23</strain>
    </source>
</reference>
<dbReference type="Gene3D" id="3.30.420.10">
    <property type="entry name" value="Ribonuclease H-like superfamily/Ribonuclease H"/>
    <property type="match status" value="1"/>
</dbReference>
<dbReference type="InterPro" id="IPR020563">
    <property type="entry name" value="X-over_junc_endoDNase_Mg_BS"/>
</dbReference>
<protein>
    <recommendedName>
        <fullName evidence="13 14">Crossover junction endodeoxyribonuclease RuvC</fullName>
        <ecNumber evidence="13 14">3.1.21.10</ecNumber>
    </recommendedName>
    <alternativeName>
        <fullName evidence="13">Holliday junction nuclease RuvC</fullName>
    </alternativeName>
    <alternativeName>
        <fullName evidence="13">Holliday junction resolvase RuvC</fullName>
    </alternativeName>
</protein>
<feature type="active site" evidence="13">
    <location>
        <position position="153"/>
    </location>
</feature>
<proteinExistence type="inferred from homology"/>
<evidence type="ECO:0000313" key="15">
    <source>
        <dbReference type="EMBL" id="SDV48125.1"/>
    </source>
</evidence>
<evidence type="ECO:0000256" key="1">
    <source>
        <dbReference type="ARBA" id="ARBA00009518"/>
    </source>
</evidence>
<dbReference type="EMBL" id="FNLO01000004">
    <property type="protein sequence ID" value="SDV48125.1"/>
    <property type="molecule type" value="Genomic_DNA"/>
</dbReference>
<feature type="binding site" evidence="13">
    <location>
        <position position="81"/>
    </location>
    <ligand>
        <name>Mg(2+)</name>
        <dbReference type="ChEBI" id="CHEBI:18420"/>
        <label>2</label>
    </ligand>
</feature>
<keyword evidence="10 13" id="KW-0233">DNA recombination</keyword>
<dbReference type="HAMAP" id="MF_00034">
    <property type="entry name" value="RuvC"/>
    <property type="match status" value="1"/>
</dbReference>
<dbReference type="PANTHER" id="PTHR30194:SF3">
    <property type="entry name" value="CROSSOVER JUNCTION ENDODEOXYRIBONUCLEASE RUVC"/>
    <property type="match status" value="1"/>
</dbReference>
<evidence type="ECO:0000256" key="2">
    <source>
        <dbReference type="ARBA" id="ARBA00022490"/>
    </source>
</evidence>